<dbReference type="SUPFAM" id="SSF56300">
    <property type="entry name" value="Metallo-dependent phosphatases"/>
    <property type="match status" value="1"/>
</dbReference>
<dbReference type="InterPro" id="IPR051158">
    <property type="entry name" value="Metallophosphoesterase_sf"/>
</dbReference>
<keyword evidence="2" id="KW-0378">Hydrolase</keyword>
<dbReference type="GO" id="GO:0008758">
    <property type="term" value="F:UDP-2,3-diacylglucosamine hydrolase activity"/>
    <property type="evidence" value="ECO:0007669"/>
    <property type="project" value="TreeGrafter"/>
</dbReference>
<evidence type="ECO:0000313" key="5">
    <source>
        <dbReference type="Proteomes" id="UP000184339"/>
    </source>
</evidence>
<dbReference type="AlphaFoldDB" id="A0A1M7IGJ8"/>
<dbReference type="Gene3D" id="3.60.21.10">
    <property type="match status" value="1"/>
</dbReference>
<evidence type="ECO:0000313" key="4">
    <source>
        <dbReference type="EMBL" id="SHM39799.1"/>
    </source>
</evidence>
<sequence length="295" mass="31517">MHYHAGFYFSNPMPSPRSKRYSRIHHGLESLLDLATLGGLVSALSYHCGLHGRLGVTRYSVALPAERRLHRPLKIAFASDFHAGRPTHKTIFDDLFSAIAAEQPDVLLLGGDYVTGPARHAAVLCPGLAACKPPLGKFAVFGNHDLSTDDQHIAQLFEGAGVTMLVNRAMTLAAPFDTVSVCGMDDPWTGEADGNAGFAGAAATRILLVHAPDGLLMLQGQRYDIGFAGHTHGGQIAMPDGTPLVMPQGPLSRPFYYGRFPVRDNGDLIVSRGVGCSGIPVRINADPELVICTVQ</sequence>
<keyword evidence="1" id="KW-0479">Metal-binding</keyword>
<dbReference type="STRING" id="551987.SAMN05192549_101490"/>
<evidence type="ECO:0000256" key="1">
    <source>
        <dbReference type="ARBA" id="ARBA00022723"/>
    </source>
</evidence>
<evidence type="ECO:0000256" key="2">
    <source>
        <dbReference type="ARBA" id="ARBA00022801"/>
    </source>
</evidence>
<keyword evidence="5" id="KW-1185">Reference proteome</keyword>
<gene>
    <name evidence="4" type="ORF">SAMN05192549_101490</name>
</gene>
<accession>A0A1M7IGJ8</accession>
<dbReference type="GO" id="GO:0016020">
    <property type="term" value="C:membrane"/>
    <property type="evidence" value="ECO:0007669"/>
    <property type="project" value="GOC"/>
</dbReference>
<dbReference type="GO" id="GO:0009245">
    <property type="term" value="P:lipid A biosynthetic process"/>
    <property type="evidence" value="ECO:0007669"/>
    <property type="project" value="TreeGrafter"/>
</dbReference>
<protein>
    <recommendedName>
        <fullName evidence="3">Calcineurin-like phosphoesterase domain-containing protein</fullName>
    </recommendedName>
</protein>
<name>A0A1M7IGJ8_9BURK</name>
<dbReference type="EMBL" id="FRCX01000001">
    <property type="protein sequence ID" value="SHM39799.1"/>
    <property type="molecule type" value="Genomic_DNA"/>
</dbReference>
<dbReference type="PANTHER" id="PTHR31302">
    <property type="entry name" value="TRANSMEMBRANE PROTEIN WITH METALLOPHOSPHOESTERASE DOMAIN-RELATED"/>
    <property type="match status" value="1"/>
</dbReference>
<dbReference type="InterPro" id="IPR029052">
    <property type="entry name" value="Metallo-depent_PP-like"/>
</dbReference>
<organism evidence="4 5">
    <name type="scientific">Duganella sacchari</name>
    <dbReference type="NCBI Taxonomy" id="551987"/>
    <lineage>
        <taxon>Bacteria</taxon>
        <taxon>Pseudomonadati</taxon>
        <taxon>Pseudomonadota</taxon>
        <taxon>Betaproteobacteria</taxon>
        <taxon>Burkholderiales</taxon>
        <taxon>Oxalobacteraceae</taxon>
        <taxon>Telluria group</taxon>
        <taxon>Duganella</taxon>
    </lineage>
</organism>
<proteinExistence type="predicted"/>
<evidence type="ECO:0000259" key="3">
    <source>
        <dbReference type="Pfam" id="PF00149"/>
    </source>
</evidence>
<dbReference type="Proteomes" id="UP000184339">
    <property type="component" value="Unassembled WGS sequence"/>
</dbReference>
<dbReference type="GO" id="GO:0046872">
    <property type="term" value="F:metal ion binding"/>
    <property type="evidence" value="ECO:0007669"/>
    <property type="project" value="UniProtKB-KW"/>
</dbReference>
<reference evidence="5" key="1">
    <citation type="submission" date="2016-11" db="EMBL/GenBank/DDBJ databases">
        <authorList>
            <person name="Varghese N."/>
            <person name="Submissions S."/>
        </authorList>
    </citation>
    <scope>NUCLEOTIDE SEQUENCE [LARGE SCALE GENOMIC DNA]</scope>
    <source>
        <strain evidence="5">Sac-22</strain>
    </source>
</reference>
<dbReference type="PANTHER" id="PTHR31302:SF31">
    <property type="entry name" value="PHOSPHODIESTERASE YAEI"/>
    <property type="match status" value="1"/>
</dbReference>
<dbReference type="Pfam" id="PF00149">
    <property type="entry name" value="Metallophos"/>
    <property type="match status" value="1"/>
</dbReference>
<feature type="domain" description="Calcineurin-like phosphoesterase" evidence="3">
    <location>
        <begin position="73"/>
        <end position="232"/>
    </location>
</feature>
<dbReference type="InterPro" id="IPR004843">
    <property type="entry name" value="Calcineurin-like_PHP"/>
</dbReference>